<organism evidence="1 2">
    <name type="scientific">Racocetra persica</name>
    <dbReference type="NCBI Taxonomy" id="160502"/>
    <lineage>
        <taxon>Eukaryota</taxon>
        <taxon>Fungi</taxon>
        <taxon>Fungi incertae sedis</taxon>
        <taxon>Mucoromycota</taxon>
        <taxon>Glomeromycotina</taxon>
        <taxon>Glomeromycetes</taxon>
        <taxon>Diversisporales</taxon>
        <taxon>Gigasporaceae</taxon>
        <taxon>Racocetra</taxon>
    </lineage>
</organism>
<name>A0ACA9RHI2_9GLOM</name>
<evidence type="ECO:0000313" key="2">
    <source>
        <dbReference type="Proteomes" id="UP000789920"/>
    </source>
</evidence>
<feature type="non-terminal residue" evidence="1">
    <location>
        <position position="85"/>
    </location>
</feature>
<keyword evidence="2" id="KW-1185">Reference proteome</keyword>
<proteinExistence type="predicted"/>
<comment type="caution">
    <text evidence="1">The sequence shown here is derived from an EMBL/GenBank/DDBJ whole genome shotgun (WGS) entry which is preliminary data.</text>
</comment>
<feature type="non-terminal residue" evidence="1">
    <location>
        <position position="1"/>
    </location>
</feature>
<gene>
    <name evidence="1" type="ORF">RPERSI_LOCUS19656</name>
</gene>
<dbReference type="Proteomes" id="UP000789920">
    <property type="component" value="Unassembled WGS sequence"/>
</dbReference>
<evidence type="ECO:0000313" key="1">
    <source>
        <dbReference type="EMBL" id="CAG8793899.1"/>
    </source>
</evidence>
<protein>
    <submittedName>
        <fullName evidence="1">3821_t:CDS:1</fullName>
    </submittedName>
</protein>
<sequence length="85" mass="10151">HQFGMKVDILEVNKSKSSSDKKERDRVKLILSMLILGAYIHHNFDSQYITQSIQILLERIRYITLQVYNERLIVHRYDFTNSPIK</sequence>
<reference evidence="1" key="1">
    <citation type="submission" date="2021-06" db="EMBL/GenBank/DDBJ databases">
        <authorList>
            <person name="Kallberg Y."/>
            <person name="Tangrot J."/>
            <person name="Rosling A."/>
        </authorList>
    </citation>
    <scope>NUCLEOTIDE SEQUENCE</scope>
    <source>
        <strain evidence="1">MA461A</strain>
    </source>
</reference>
<accession>A0ACA9RHI2</accession>
<dbReference type="EMBL" id="CAJVQC010054195">
    <property type="protein sequence ID" value="CAG8793899.1"/>
    <property type="molecule type" value="Genomic_DNA"/>
</dbReference>